<dbReference type="PRINTS" id="PR01438">
    <property type="entry name" value="UNVRSLSTRESS"/>
</dbReference>
<accession>F7ZHL5</accession>
<comment type="similarity">
    <text evidence="1">Belongs to the universal stress protein A family.</text>
</comment>
<sequence length="136" mass="14978">MYTNIIVPVVFDHGERSAQSLKVAQQLLEEGGKITLLHVMEEVPSYATTYLPEGLKEQHEKDAVEGLNEMAKGLTADCAFAVVHGHAYTSILQYSKTHEADCIVIASHKPGFEDYFLGSTAARVVRHAKCGVHILR</sequence>
<dbReference type="Proteomes" id="UP000001353">
    <property type="component" value="Chromosome"/>
</dbReference>
<feature type="domain" description="UspA" evidence="2">
    <location>
        <begin position="1"/>
        <end position="136"/>
    </location>
</feature>
<dbReference type="STRING" id="391595.RLO149_c003960"/>
<dbReference type="EMBL" id="CP002623">
    <property type="protein sequence ID" value="AEI92426.1"/>
    <property type="molecule type" value="Genomic_DNA"/>
</dbReference>
<dbReference type="OrthoDB" id="9792500at2"/>
<dbReference type="KEGG" id="rli:RLO149_c003960"/>
<dbReference type="Gene3D" id="3.40.50.620">
    <property type="entry name" value="HUPs"/>
    <property type="match status" value="1"/>
</dbReference>
<dbReference type="RefSeq" id="WP_013960369.1">
    <property type="nucleotide sequence ID" value="NC_015730.1"/>
</dbReference>
<dbReference type="SUPFAM" id="SSF52402">
    <property type="entry name" value="Adenine nucleotide alpha hydrolases-like"/>
    <property type="match status" value="1"/>
</dbReference>
<evidence type="ECO:0000256" key="1">
    <source>
        <dbReference type="ARBA" id="ARBA00008791"/>
    </source>
</evidence>
<evidence type="ECO:0000259" key="2">
    <source>
        <dbReference type="Pfam" id="PF00582"/>
    </source>
</evidence>
<dbReference type="PANTHER" id="PTHR46268">
    <property type="entry name" value="STRESS RESPONSE PROTEIN NHAX"/>
    <property type="match status" value="1"/>
</dbReference>
<protein>
    <submittedName>
        <fullName evidence="3">UspA family protein</fullName>
    </submittedName>
</protein>
<keyword evidence="4" id="KW-1185">Reference proteome</keyword>
<dbReference type="InterPro" id="IPR014729">
    <property type="entry name" value="Rossmann-like_a/b/a_fold"/>
</dbReference>
<dbReference type="eggNOG" id="COG0589">
    <property type="taxonomic scope" value="Bacteria"/>
</dbReference>
<organism evidence="3 4">
    <name type="scientific">Roseobacter litoralis (strain ATCC 49566 / DSM 6996 / JCM 21268 / NBRC 15278 / OCh 149)</name>
    <dbReference type="NCBI Taxonomy" id="391595"/>
    <lineage>
        <taxon>Bacteria</taxon>
        <taxon>Pseudomonadati</taxon>
        <taxon>Pseudomonadota</taxon>
        <taxon>Alphaproteobacteria</taxon>
        <taxon>Rhodobacterales</taxon>
        <taxon>Roseobacteraceae</taxon>
        <taxon>Roseobacter</taxon>
    </lineage>
</organism>
<dbReference type="InterPro" id="IPR006016">
    <property type="entry name" value="UspA"/>
</dbReference>
<name>F7ZHL5_ROSLO</name>
<dbReference type="PANTHER" id="PTHR46268:SF6">
    <property type="entry name" value="UNIVERSAL STRESS PROTEIN UP12"/>
    <property type="match status" value="1"/>
</dbReference>
<gene>
    <name evidence="3" type="ordered locus">RLO149_c003960</name>
</gene>
<dbReference type="CDD" id="cd00293">
    <property type="entry name" value="USP-like"/>
    <property type="match status" value="1"/>
</dbReference>
<dbReference type="HOGENOM" id="CLU_049301_12_1_5"/>
<evidence type="ECO:0000313" key="3">
    <source>
        <dbReference type="EMBL" id="AEI92426.1"/>
    </source>
</evidence>
<dbReference type="Pfam" id="PF00582">
    <property type="entry name" value="Usp"/>
    <property type="match status" value="1"/>
</dbReference>
<evidence type="ECO:0000313" key="4">
    <source>
        <dbReference type="Proteomes" id="UP000001353"/>
    </source>
</evidence>
<reference evidence="3 4" key="1">
    <citation type="journal article" date="2011" name="BMC Genomics">
        <title>Comparative genome analysis and genome-guided physiological analysis of Roseobacter litoralis.</title>
        <authorList>
            <person name="Kalhoefer D."/>
            <person name="Thole S."/>
            <person name="Voget S."/>
            <person name="Lehmann R."/>
            <person name="Liesegang H."/>
            <person name="Wollher A."/>
            <person name="Daniel R."/>
            <person name="Simon M."/>
            <person name="Brinkhoff T."/>
        </authorList>
    </citation>
    <scope>NUCLEOTIDE SEQUENCE [LARGE SCALE GENOMIC DNA]</scope>
    <source>
        <strain evidence="4">ATCC 49566 / DSM 6996 / JCM 21268 / NBRC 15278 / OCh 149</strain>
    </source>
</reference>
<proteinExistence type="inferred from homology"/>
<dbReference type="AlphaFoldDB" id="F7ZHL5"/>
<dbReference type="InterPro" id="IPR006015">
    <property type="entry name" value="Universal_stress_UspA"/>
</dbReference>